<comment type="caution">
    <text evidence="2">The sequence shown here is derived from an EMBL/GenBank/DDBJ whole genome shotgun (WGS) entry which is preliminary data.</text>
</comment>
<feature type="compositionally biased region" description="Acidic residues" evidence="1">
    <location>
        <begin position="192"/>
        <end position="202"/>
    </location>
</feature>
<dbReference type="Proteomes" id="UP000664521">
    <property type="component" value="Unassembled WGS sequence"/>
</dbReference>
<dbReference type="AlphaFoldDB" id="A0A8H3J3S4"/>
<feature type="region of interest" description="Disordered" evidence="1">
    <location>
        <begin position="146"/>
        <end position="219"/>
    </location>
</feature>
<dbReference type="EMBL" id="CAJPDS010000143">
    <property type="protein sequence ID" value="CAF9940049.1"/>
    <property type="molecule type" value="Genomic_DNA"/>
</dbReference>
<proteinExistence type="predicted"/>
<gene>
    <name evidence="2" type="ORF">HETSPECPRED_002145</name>
</gene>
<sequence>MTSINQRFQSLKDYIDTELRGILAAFPGETEHVANEIDSLAAYIKDNLICDGSNAVAQSALVARVASDGQDVNSYAEPATPTANNFLDNCQPNGECVAEDEGSAANIHGCNATSGSSDNENGQSEESLAQTLSLICDEILATEKQDTVATTNGPAPSTCSGSEVTEKELMGQDSGEQDEGGAASAGGAREEQESEHESEEESQAQSSGKATTGDRICQRNSVTRARLSRTFASSEKLKRHWVAQSTGGSSNKRQRRFMTADMKEFKRKDISSFFKQTALIPKDFHQPEEIYGIFSERCSTDDPATIWLLTRAFFGTGSPNSFDQLSKICTTLRQNQDLPTLQTINSLRQVVKVLNSLNVHVEKLSISVLETLIEVLSEYRGVFLEAVCGKVSQIVTVIENRNDLDKRYKFENITEASLKKEPPDSSRFIEYCELDMDDLSRNAAESNDGPQESTNVSMKER</sequence>
<keyword evidence="3" id="KW-1185">Reference proteome</keyword>
<feature type="compositionally biased region" description="Polar residues" evidence="1">
    <location>
        <begin position="443"/>
        <end position="461"/>
    </location>
</feature>
<organism evidence="2 3">
    <name type="scientific">Heterodermia speciosa</name>
    <dbReference type="NCBI Taxonomy" id="116794"/>
    <lineage>
        <taxon>Eukaryota</taxon>
        <taxon>Fungi</taxon>
        <taxon>Dikarya</taxon>
        <taxon>Ascomycota</taxon>
        <taxon>Pezizomycotina</taxon>
        <taxon>Lecanoromycetes</taxon>
        <taxon>OSLEUM clade</taxon>
        <taxon>Lecanoromycetidae</taxon>
        <taxon>Caliciales</taxon>
        <taxon>Physciaceae</taxon>
        <taxon>Heterodermia</taxon>
    </lineage>
</organism>
<protein>
    <submittedName>
        <fullName evidence="2">Uncharacterized protein</fullName>
    </submittedName>
</protein>
<accession>A0A8H3J3S4</accession>
<reference evidence="2" key="1">
    <citation type="submission" date="2021-03" db="EMBL/GenBank/DDBJ databases">
        <authorList>
            <person name="Tagirdzhanova G."/>
        </authorList>
    </citation>
    <scope>NUCLEOTIDE SEQUENCE</scope>
</reference>
<feature type="region of interest" description="Disordered" evidence="1">
    <location>
        <begin position="440"/>
        <end position="461"/>
    </location>
</feature>
<feature type="compositionally biased region" description="Polar residues" evidence="1">
    <location>
        <begin position="147"/>
        <end position="163"/>
    </location>
</feature>
<evidence type="ECO:0000313" key="3">
    <source>
        <dbReference type="Proteomes" id="UP000664521"/>
    </source>
</evidence>
<evidence type="ECO:0000256" key="1">
    <source>
        <dbReference type="SAM" id="MobiDB-lite"/>
    </source>
</evidence>
<dbReference type="OrthoDB" id="3945308at2759"/>
<evidence type="ECO:0000313" key="2">
    <source>
        <dbReference type="EMBL" id="CAF9940049.1"/>
    </source>
</evidence>
<name>A0A8H3J3S4_9LECA</name>